<dbReference type="Gene3D" id="3.40.30.10">
    <property type="entry name" value="Glutaredoxin"/>
    <property type="match status" value="1"/>
</dbReference>
<evidence type="ECO:0000256" key="18">
    <source>
        <dbReference type="HAMAP-Rule" id="MF_00399"/>
    </source>
</evidence>
<feature type="transmembrane region" description="Helical" evidence="18">
    <location>
        <begin position="525"/>
        <end position="545"/>
    </location>
</feature>
<feature type="transmembrane region" description="Helical" evidence="18">
    <location>
        <begin position="411"/>
        <end position="433"/>
    </location>
</feature>
<dbReference type="SUPFAM" id="SSF52833">
    <property type="entry name" value="Thioredoxin-like"/>
    <property type="match status" value="1"/>
</dbReference>
<dbReference type="InterPro" id="IPR028250">
    <property type="entry name" value="DsbDN"/>
</dbReference>
<evidence type="ECO:0000256" key="16">
    <source>
        <dbReference type="ARBA" id="ARBA00047388"/>
    </source>
</evidence>
<evidence type="ECO:0000256" key="15">
    <source>
        <dbReference type="ARBA" id="ARBA00023284"/>
    </source>
</evidence>
<evidence type="ECO:0000256" key="5">
    <source>
        <dbReference type="ARBA" id="ARBA00022519"/>
    </source>
</evidence>
<dbReference type="GO" id="GO:0017004">
    <property type="term" value="P:cytochrome complex assembly"/>
    <property type="evidence" value="ECO:0007669"/>
    <property type="project" value="UniProtKB-UniRule"/>
</dbReference>
<feature type="chain" id="PRO_5013414890" description="Thiol:disulfide interchange protein DsbD" evidence="18">
    <location>
        <begin position="23"/>
        <end position="755"/>
    </location>
</feature>
<comment type="catalytic activity">
    <reaction evidence="16 18">
        <text>[protein]-dithiol + NAD(+) = [protein]-disulfide + NADH + H(+)</text>
        <dbReference type="Rhea" id="RHEA:18749"/>
        <dbReference type="Rhea" id="RHEA-COMP:10593"/>
        <dbReference type="Rhea" id="RHEA-COMP:10594"/>
        <dbReference type="ChEBI" id="CHEBI:15378"/>
        <dbReference type="ChEBI" id="CHEBI:29950"/>
        <dbReference type="ChEBI" id="CHEBI:50058"/>
        <dbReference type="ChEBI" id="CHEBI:57540"/>
        <dbReference type="ChEBI" id="CHEBI:57945"/>
        <dbReference type="EC" id="1.8.1.8"/>
    </reaction>
</comment>
<dbReference type="InterPro" id="IPR013766">
    <property type="entry name" value="Thioredoxin_domain"/>
</dbReference>
<keyword evidence="10 18" id="KW-1133">Transmembrane helix</keyword>
<protein>
    <recommendedName>
        <fullName evidence="18">Thiol:disulfide interchange protein DsbD</fullName>
        <ecNumber evidence="18">1.8.1.8</ecNumber>
    </recommendedName>
    <alternativeName>
        <fullName evidence="18">Protein-disulfide reductase</fullName>
        <shortName evidence="18">Disulfide reductase</shortName>
    </alternativeName>
</protein>
<dbReference type="PANTHER" id="PTHR32234">
    <property type="entry name" value="THIOL:DISULFIDE INTERCHANGE PROTEIN DSBD"/>
    <property type="match status" value="1"/>
</dbReference>
<dbReference type="Pfam" id="PF11412">
    <property type="entry name" value="DsbD_N"/>
    <property type="match status" value="2"/>
</dbReference>
<keyword evidence="9 18" id="KW-0249">Electron transport</keyword>
<comment type="similarity">
    <text evidence="2 18">Belongs to the thioredoxin family. DsbD subfamily.</text>
</comment>
<feature type="signal peptide" evidence="18">
    <location>
        <begin position="1"/>
        <end position="22"/>
    </location>
</feature>
<keyword evidence="8 18" id="KW-0201">Cytochrome c-type biogenesis</keyword>
<dbReference type="RefSeq" id="WP_078482683.1">
    <property type="nucleotide sequence ID" value="NZ_MPRL01000008.1"/>
</dbReference>
<evidence type="ECO:0000313" key="20">
    <source>
        <dbReference type="EMBL" id="OOZ41570.1"/>
    </source>
</evidence>
<gene>
    <name evidence="18" type="primary">dsbD</name>
    <name evidence="20" type="ORF">BOW53_03415</name>
</gene>
<dbReference type="Pfam" id="PF13899">
    <property type="entry name" value="Thioredoxin_7"/>
    <property type="match status" value="1"/>
</dbReference>
<dbReference type="CDD" id="cd02953">
    <property type="entry name" value="DsbDgamma"/>
    <property type="match status" value="1"/>
</dbReference>
<evidence type="ECO:0000256" key="1">
    <source>
        <dbReference type="ARBA" id="ARBA00004429"/>
    </source>
</evidence>
<keyword evidence="13 18" id="KW-0472">Membrane</keyword>
<dbReference type="InterPro" id="IPR035671">
    <property type="entry name" value="DsbD_gamma"/>
</dbReference>
<comment type="catalytic activity">
    <reaction evidence="17 18">
        <text>[protein]-dithiol + NADP(+) = [protein]-disulfide + NADPH + H(+)</text>
        <dbReference type="Rhea" id="RHEA:18753"/>
        <dbReference type="Rhea" id="RHEA-COMP:10593"/>
        <dbReference type="Rhea" id="RHEA-COMP:10594"/>
        <dbReference type="ChEBI" id="CHEBI:15378"/>
        <dbReference type="ChEBI" id="CHEBI:29950"/>
        <dbReference type="ChEBI" id="CHEBI:50058"/>
        <dbReference type="ChEBI" id="CHEBI:57783"/>
        <dbReference type="ChEBI" id="CHEBI:58349"/>
        <dbReference type="EC" id="1.8.1.8"/>
    </reaction>
</comment>
<dbReference type="PANTHER" id="PTHR32234:SF0">
    <property type="entry name" value="THIOL:DISULFIDE INTERCHANGE PROTEIN DSBD"/>
    <property type="match status" value="1"/>
</dbReference>
<comment type="subcellular location">
    <subcellularLocation>
        <location evidence="1 18">Cell inner membrane</location>
        <topology evidence="1 18">Multi-pass membrane protein</topology>
    </subcellularLocation>
</comment>
<feature type="disulfide bond" description="Redox-active" evidence="18">
    <location>
        <begin position="276"/>
        <end position="282"/>
    </location>
</feature>
<evidence type="ECO:0000256" key="4">
    <source>
        <dbReference type="ARBA" id="ARBA00022475"/>
    </source>
</evidence>
<dbReference type="HAMAP" id="MF_00399">
    <property type="entry name" value="DbsD"/>
    <property type="match status" value="1"/>
</dbReference>
<dbReference type="OrthoDB" id="9811036at2"/>
<evidence type="ECO:0000259" key="19">
    <source>
        <dbReference type="PROSITE" id="PS51352"/>
    </source>
</evidence>
<evidence type="ECO:0000313" key="21">
    <source>
        <dbReference type="Proteomes" id="UP000191110"/>
    </source>
</evidence>
<evidence type="ECO:0000256" key="3">
    <source>
        <dbReference type="ARBA" id="ARBA00022448"/>
    </source>
</evidence>
<dbReference type="Pfam" id="PF02683">
    <property type="entry name" value="DsbD_TM"/>
    <property type="match status" value="1"/>
</dbReference>
<feature type="transmembrane region" description="Helical" evidence="18">
    <location>
        <begin position="551"/>
        <end position="571"/>
    </location>
</feature>
<keyword evidence="5 18" id="KW-0997">Cell inner membrane</keyword>
<keyword evidence="7 18" id="KW-0732">Signal</keyword>
<feature type="transmembrane region" description="Helical" evidence="18">
    <location>
        <begin position="454"/>
        <end position="484"/>
    </location>
</feature>
<dbReference type="GO" id="GO:0005886">
    <property type="term" value="C:plasma membrane"/>
    <property type="evidence" value="ECO:0007669"/>
    <property type="project" value="UniProtKB-SubCell"/>
</dbReference>
<proteinExistence type="inferred from homology"/>
<dbReference type="PROSITE" id="PS51352">
    <property type="entry name" value="THIOREDOXIN_2"/>
    <property type="match status" value="1"/>
</dbReference>
<accession>A0A1T2L922</accession>
<comment type="caution">
    <text evidence="20">The sequence shown here is derived from an EMBL/GenBank/DDBJ whole genome shotgun (WGS) entry which is preliminary data.</text>
</comment>
<dbReference type="InterPro" id="IPR022910">
    <property type="entry name" value="Thiol_diS_interchange_DbsD"/>
</dbReference>
<evidence type="ECO:0000256" key="7">
    <source>
        <dbReference type="ARBA" id="ARBA00022729"/>
    </source>
</evidence>
<feature type="domain" description="Thioredoxin" evidence="19">
    <location>
        <begin position="614"/>
        <end position="754"/>
    </location>
</feature>
<dbReference type="InterPro" id="IPR036929">
    <property type="entry name" value="DsbDN_sf"/>
</dbReference>
<keyword evidence="11 18" id="KW-0560">Oxidoreductase</keyword>
<feature type="transmembrane region" description="Helical" evidence="18">
    <location>
        <begin position="375"/>
        <end position="399"/>
    </location>
</feature>
<keyword evidence="14 18" id="KW-1015">Disulfide bond</keyword>
<dbReference type="InterPro" id="IPR003834">
    <property type="entry name" value="Cyt_c_assmbl_TM_dom"/>
</dbReference>
<keyword evidence="6 18" id="KW-0812">Transmembrane</keyword>
<evidence type="ECO:0000256" key="9">
    <source>
        <dbReference type="ARBA" id="ARBA00022982"/>
    </source>
</evidence>
<evidence type="ECO:0000256" key="2">
    <source>
        <dbReference type="ARBA" id="ARBA00007241"/>
    </source>
</evidence>
<evidence type="ECO:0000256" key="10">
    <source>
        <dbReference type="ARBA" id="ARBA00022989"/>
    </source>
</evidence>
<evidence type="ECO:0000256" key="6">
    <source>
        <dbReference type="ARBA" id="ARBA00022692"/>
    </source>
</evidence>
<evidence type="ECO:0000256" key="17">
    <source>
        <dbReference type="ARBA" id="ARBA00047804"/>
    </source>
</evidence>
<organism evidence="20 21">
    <name type="scientific">Solemya pervernicosa gill symbiont</name>
    <dbReference type="NCBI Taxonomy" id="642797"/>
    <lineage>
        <taxon>Bacteria</taxon>
        <taxon>Pseudomonadati</taxon>
        <taxon>Pseudomonadota</taxon>
        <taxon>Gammaproteobacteria</taxon>
        <taxon>sulfur-oxidizing symbionts</taxon>
    </lineage>
</organism>
<name>A0A1T2L922_9GAMM</name>
<feature type="transmembrane region" description="Helical" evidence="18">
    <location>
        <begin position="331"/>
        <end position="363"/>
    </location>
</feature>
<evidence type="ECO:0000256" key="12">
    <source>
        <dbReference type="ARBA" id="ARBA00023027"/>
    </source>
</evidence>
<keyword evidence="12 18" id="KW-0520">NAD</keyword>
<dbReference type="GO" id="GO:0009055">
    <property type="term" value="F:electron transfer activity"/>
    <property type="evidence" value="ECO:0007669"/>
    <property type="project" value="UniProtKB-UniRule"/>
</dbReference>
<dbReference type="InterPro" id="IPR036249">
    <property type="entry name" value="Thioredoxin-like_sf"/>
</dbReference>
<dbReference type="Proteomes" id="UP000191110">
    <property type="component" value="Unassembled WGS sequence"/>
</dbReference>
<feature type="transmembrane region" description="Helical" evidence="18">
    <location>
        <begin position="591"/>
        <end position="608"/>
    </location>
</feature>
<dbReference type="GO" id="GO:0045454">
    <property type="term" value="P:cell redox homeostasis"/>
    <property type="evidence" value="ECO:0007669"/>
    <property type="project" value="TreeGrafter"/>
</dbReference>
<reference evidence="20 21" key="1">
    <citation type="submission" date="2016-11" db="EMBL/GenBank/DDBJ databases">
        <title>Mixed transmission modes and dynamic genome evolution in an obligate animal-bacterial symbiosis.</title>
        <authorList>
            <person name="Russell S.L."/>
            <person name="Corbett-Detig R.B."/>
            <person name="Cavanaugh C.M."/>
        </authorList>
    </citation>
    <scope>NUCLEOTIDE SEQUENCE [LARGE SCALE GENOMIC DNA]</scope>
    <source>
        <strain evidence="20">Sveles-Q1</strain>
    </source>
</reference>
<dbReference type="SUPFAM" id="SSF74863">
    <property type="entry name" value="Thiol:disulfide interchange protein DsbD, N-terminal domain (DsbD-alpha)"/>
    <property type="match status" value="2"/>
</dbReference>
<keyword evidence="15 18" id="KW-0676">Redox-active center</keyword>
<evidence type="ECO:0000256" key="8">
    <source>
        <dbReference type="ARBA" id="ARBA00022748"/>
    </source>
</evidence>
<keyword evidence="21" id="KW-1185">Reference proteome</keyword>
<dbReference type="AlphaFoldDB" id="A0A1T2L922"/>
<dbReference type="EMBL" id="MPRL01000008">
    <property type="protein sequence ID" value="OOZ41570.1"/>
    <property type="molecule type" value="Genomic_DNA"/>
</dbReference>
<dbReference type="NCBIfam" id="NF001419">
    <property type="entry name" value="PRK00293.1"/>
    <property type="match status" value="1"/>
</dbReference>
<feature type="disulfide bond" description="Redox-active" evidence="18">
    <location>
        <begin position="350"/>
        <end position="472"/>
    </location>
</feature>
<dbReference type="EC" id="1.8.1.8" evidence="18"/>
<evidence type="ECO:0000256" key="13">
    <source>
        <dbReference type="ARBA" id="ARBA00023136"/>
    </source>
</evidence>
<sequence length="755" mass="80683" precursor="true">MHRKLTRWLTTLLITLPLLAFAEEGELLDPEQAFQLSVSAADAETLIAEWKIAEGYYLYRKRFKFSTETGGITLGEIKFPAGDVEPDLDGKPVETYRGSVRIEIPVSHSQSGPVDLTLLTTSQGCADVGVCYTPVNESKLITLPAAAAPESSNTSSPFSSLKKLGQSFGLGGEESEFLPVDEAFAFSVDSPGNNQLLINWRVTEGYYLYRDKLHFSIKGASTATLGEVQLPAGKVKNDEFFGRMEIYQKNFTATAPVSWEGEPTEQLTLVIGFQGCAESGLCYPPEEREQSVTITASATTASAVTTSAPAADAPPLAEQDRIAQMLQSGSVWLILLAFFGFGLLLTFTPCVLPMVPILSSIIVGQGEDITTRRAFTLSIAYVIPMAITYAIAGVIAGMFGANLQAAFQDPWILGSFSLIFVALAFSMFGFYDLQMPSAIQNKLNAISHRQEGGTIIGVVIMGFLSALIVGPCVAAPLAGALIYIGQSGDALLGGAALFAMGLGMGVPLLAIGTSAGKLLPQAGGWMNNVKAVFGVMLLAIAVWMLERIVPTAVTMMLWAALLIGSAIYLGATEPLPFEASGMKKFWKGSGVVMMVYGVLLMVGAASGGQEVLQPLRGLSFTSGTAGAGAVAEAEHRFKQIKGIDELNAAIAEASSQNRPMMLDFYADWCISCRELERFTFSDPKVEQTLKTAVLLQADVTDNDATDKALLKHMSVPGLPSIHFFDRNGDELRPYRLVGVLGAEAFAEHASAAFKP</sequence>
<feature type="transmembrane region" description="Helical" evidence="18">
    <location>
        <begin position="490"/>
        <end position="513"/>
    </location>
</feature>
<keyword evidence="4 18" id="KW-1003">Cell membrane</keyword>
<dbReference type="GO" id="GO:0047134">
    <property type="term" value="F:protein-disulfide reductase [NAD(P)H] activity"/>
    <property type="evidence" value="ECO:0007669"/>
    <property type="project" value="UniProtKB-UniRule"/>
</dbReference>
<evidence type="ECO:0000256" key="14">
    <source>
        <dbReference type="ARBA" id="ARBA00023157"/>
    </source>
</evidence>
<comment type="function">
    <text evidence="18">Required to facilitate the formation of correct disulfide bonds in some periplasmic proteins and for the assembly of the periplasmic c-type cytochromes. Acts by transferring electrons from cytoplasmic thioredoxin to the periplasm. This transfer involves a cascade of disulfide bond formation and reduction steps.</text>
</comment>
<feature type="disulfide bond" description="Redox-active" evidence="18">
    <location>
        <begin position="669"/>
        <end position="672"/>
    </location>
</feature>
<evidence type="ECO:0000256" key="11">
    <source>
        <dbReference type="ARBA" id="ARBA00023002"/>
    </source>
</evidence>
<dbReference type="Gene3D" id="2.60.40.1250">
    <property type="entry name" value="Thiol:disulfide interchange protein DsbD, N-terminal domain"/>
    <property type="match status" value="2"/>
</dbReference>
<keyword evidence="3 18" id="KW-0813">Transport</keyword>